<proteinExistence type="predicted"/>
<accession>A0A373F552</accession>
<sequence>MTSEVTDVLEAVQSFIAKGYDREYRVKDGNLVDLELGSILDACTIGYRKFNRPFLRVWRVGSGRASAALGTDRAQIGGSCVGFRHRGAAQRLSA</sequence>
<organism evidence="1 2">
    <name type="scientific">Comamonas testosteroni</name>
    <name type="common">Pseudomonas testosteroni</name>
    <dbReference type="NCBI Taxonomy" id="285"/>
    <lineage>
        <taxon>Bacteria</taxon>
        <taxon>Pseudomonadati</taxon>
        <taxon>Pseudomonadota</taxon>
        <taxon>Betaproteobacteria</taxon>
        <taxon>Burkholderiales</taxon>
        <taxon>Comamonadaceae</taxon>
        <taxon>Comamonas</taxon>
    </lineage>
</organism>
<evidence type="ECO:0000313" key="2">
    <source>
        <dbReference type="Proteomes" id="UP000261948"/>
    </source>
</evidence>
<dbReference type="Proteomes" id="UP000261948">
    <property type="component" value="Unassembled WGS sequence"/>
</dbReference>
<dbReference type="EMBL" id="QURR01000056">
    <property type="protein sequence ID" value="RGE39266.1"/>
    <property type="molecule type" value="Genomic_DNA"/>
</dbReference>
<evidence type="ECO:0000313" key="1">
    <source>
        <dbReference type="EMBL" id="RGE39266.1"/>
    </source>
</evidence>
<name>A0A373F552_COMTE</name>
<dbReference type="AlphaFoldDB" id="A0A373F552"/>
<dbReference type="OrthoDB" id="8418771at2"/>
<gene>
    <name evidence="1" type="ORF">DZC30_22150</name>
</gene>
<dbReference type="RefSeq" id="WP_069953517.1">
    <property type="nucleotide sequence ID" value="NZ_MT011984.1"/>
</dbReference>
<keyword evidence="2" id="KW-1185">Reference proteome</keyword>
<comment type="caution">
    <text evidence="1">The sequence shown here is derived from an EMBL/GenBank/DDBJ whole genome shotgun (WGS) entry which is preliminary data.</text>
</comment>
<reference evidence="1 2" key="1">
    <citation type="submission" date="2018-08" db="EMBL/GenBank/DDBJ databases">
        <title>Comamonas testosteroni strain SWCO2.</title>
        <authorList>
            <person name="Jiang N."/>
            <person name="Zhang X.Z."/>
        </authorList>
    </citation>
    <scope>NUCLEOTIDE SEQUENCE [LARGE SCALE GENOMIC DNA]</scope>
    <source>
        <strain evidence="1 2">SWCO2</strain>
    </source>
</reference>
<dbReference type="GeneID" id="93444760"/>
<protein>
    <submittedName>
        <fullName evidence="1">Uncharacterized protein</fullName>
    </submittedName>
</protein>